<dbReference type="Proteomes" id="UP000245956">
    <property type="component" value="Unassembled WGS sequence"/>
</dbReference>
<accession>A0A2U3DZF4</accession>
<feature type="compositionally biased region" description="Basic and acidic residues" evidence="1">
    <location>
        <begin position="413"/>
        <end position="433"/>
    </location>
</feature>
<organism evidence="2 3">
    <name type="scientific">Purpureocillium lilacinum</name>
    <name type="common">Paecilomyces lilacinus</name>
    <dbReference type="NCBI Taxonomy" id="33203"/>
    <lineage>
        <taxon>Eukaryota</taxon>
        <taxon>Fungi</taxon>
        <taxon>Dikarya</taxon>
        <taxon>Ascomycota</taxon>
        <taxon>Pezizomycotina</taxon>
        <taxon>Sordariomycetes</taxon>
        <taxon>Hypocreomycetidae</taxon>
        <taxon>Hypocreales</taxon>
        <taxon>Ophiocordycipitaceae</taxon>
        <taxon>Purpureocillium</taxon>
    </lineage>
</organism>
<reference evidence="2 3" key="1">
    <citation type="journal article" date="2016" name="Front. Microbiol.">
        <title>Genome and transcriptome sequences reveal the specific parasitism of the nematophagous Purpureocillium lilacinum 36-1.</title>
        <authorList>
            <person name="Xie J."/>
            <person name="Li S."/>
            <person name="Mo C."/>
            <person name="Xiao X."/>
            <person name="Peng D."/>
            <person name="Wang G."/>
            <person name="Xiao Y."/>
        </authorList>
    </citation>
    <scope>NUCLEOTIDE SEQUENCE [LARGE SCALE GENOMIC DNA]</scope>
    <source>
        <strain evidence="2 3">36-1</strain>
    </source>
</reference>
<comment type="caution">
    <text evidence="2">The sequence shown here is derived from an EMBL/GenBank/DDBJ whole genome shotgun (WGS) entry which is preliminary data.</text>
</comment>
<evidence type="ECO:0000313" key="3">
    <source>
        <dbReference type="Proteomes" id="UP000245956"/>
    </source>
</evidence>
<dbReference type="AlphaFoldDB" id="A0A2U3DZF4"/>
<dbReference type="EMBL" id="LCWV01000018">
    <property type="protein sequence ID" value="PWI67617.1"/>
    <property type="molecule type" value="Genomic_DNA"/>
</dbReference>
<sequence length="469" mass="50179">MNGETRRQICHDVQIRIGRLGMGQARVADDPDSSGSHLKPAKTAVHAPGTCFLRLKGSHKTVYSGRRALEVALPRPFLVLFFVCPARATTQVADVGVVVPPRVLGLGVREPWAPPPAAPLAVLPGSDEEPYVGRDAGSRVCSATGAPDVTTLDAEQPSSFVFTVVMSGAPPAQAPAPAPAAKALGPVAAHPMELTRRHCGHGIGPSLAAAAASSDGRAQWMQAQAGKVREGTYRTLQGCLTELCEYLLHSTACPEPWDWIHARLPRGEEVLHRSSSLPRWSGEVPRSPTAQPSLEVQPASPPAQRLPCPPLRQVRSVLQCCVTIIPPRRSLSLSLSVSLSPSHHPPSSIASHRVHRRIHRDTASCQSAAQFGFEHSPGTPQLMSAAVAPADSCATPSRARLDAFAPPACAPAAEKKNTYTPDRPRPDSGDSSRHSLQPHQQHQFVWPCALDRALFQLRRQLLLTSAPLI</sequence>
<evidence type="ECO:0000313" key="2">
    <source>
        <dbReference type="EMBL" id="PWI67617.1"/>
    </source>
</evidence>
<protein>
    <submittedName>
        <fullName evidence="2">Uncharacterized protein</fullName>
    </submittedName>
</protein>
<name>A0A2U3DZF4_PURLI</name>
<proteinExistence type="predicted"/>
<feature type="region of interest" description="Disordered" evidence="1">
    <location>
        <begin position="275"/>
        <end position="302"/>
    </location>
</feature>
<feature type="region of interest" description="Disordered" evidence="1">
    <location>
        <begin position="412"/>
        <end position="438"/>
    </location>
</feature>
<gene>
    <name evidence="2" type="ORF">PCL_02971</name>
</gene>
<evidence type="ECO:0000256" key="1">
    <source>
        <dbReference type="SAM" id="MobiDB-lite"/>
    </source>
</evidence>